<sequence length="71" mass="8065">MGVWCGADKSSDDFNFYLDDLDSDAGLVSGNSEISKIFWESRNFSSGSVMRISSRKFSVWDLICHFWFGIP</sequence>
<comment type="caution">
    <text evidence="1">The sequence shown here is derived from an EMBL/GenBank/DDBJ whole genome shotgun (WGS) entry which is preliminary data.</text>
</comment>
<name>A0A498KNW3_MALDO</name>
<dbReference type="Proteomes" id="UP000290289">
    <property type="component" value="Chromosome 2"/>
</dbReference>
<keyword evidence="2" id="KW-1185">Reference proteome</keyword>
<reference evidence="1 2" key="1">
    <citation type="submission" date="2018-10" db="EMBL/GenBank/DDBJ databases">
        <title>A high-quality apple genome assembly.</title>
        <authorList>
            <person name="Hu J."/>
        </authorList>
    </citation>
    <scope>NUCLEOTIDE SEQUENCE [LARGE SCALE GENOMIC DNA]</scope>
    <source>
        <strain evidence="2">cv. HFTH1</strain>
        <tissue evidence="1">Young leaf</tissue>
    </source>
</reference>
<dbReference type="AlphaFoldDB" id="A0A498KNW3"/>
<protein>
    <submittedName>
        <fullName evidence="1">Uncharacterized protein</fullName>
    </submittedName>
</protein>
<organism evidence="1 2">
    <name type="scientific">Malus domestica</name>
    <name type="common">Apple</name>
    <name type="synonym">Pyrus malus</name>
    <dbReference type="NCBI Taxonomy" id="3750"/>
    <lineage>
        <taxon>Eukaryota</taxon>
        <taxon>Viridiplantae</taxon>
        <taxon>Streptophyta</taxon>
        <taxon>Embryophyta</taxon>
        <taxon>Tracheophyta</taxon>
        <taxon>Spermatophyta</taxon>
        <taxon>Magnoliopsida</taxon>
        <taxon>eudicotyledons</taxon>
        <taxon>Gunneridae</taxon>
        <taxon>Pentapetalae</taxon>
        <taxon>rosids</taxon>
        <taxon>fabids</taxon>
        <taxon>Rosales</taxon>
        <taxon>Rosaceae</taxon>
        <taxon>Amygdaloideae</taxon>
        <taxon>Maleae</taxon>
        <taxon>Malus</taxon>
    </lineage>
</organism>
<accession>A0A498KNW3</accession>
<proteinExistence type="predicted"/>
<evidence type="ECO:0000313" key="1">
    <source>
        <dbReference type="EMBL" id="RXI07392.1"/>
    </source>
</evidence>
<gene>
    <name evidence="1" type="ORF">DVH24_026528</name>
</gene>
<evidence type="ECO:0000313" key="2">
    <source>
        <dbReference type="Proteomes" id="UP000290289"/>
    </source>
</evidence>
<dbReference type="EMBL" id="RDQH01000328">
    <property type="protein sequence ID" value="RXI07392.1"/>
    <property type="molecule type" value="Genomic_DNA"/>
</dbReference>